<name>A0A7D6Z9V7_9NOCA</name>
<dbReference type="Proteomes" id="UP000515512">
    <property type="component" value="Chromosome"/>
</dbReference>
<dbReference type="RefSeq" id="WP_181581826.1">
    <property type="nucleotide sequence ID" value="NZ_CP059399.1"/>
</dbReference>
<evidence type="ECO:0000313" key="4">
    <source>
        <dbReference type="Proteomes" id="UP000515512"/>
    </source>
</evidence>
<dbReference type="EMBL" id="CP059399">
    <property type="protein sequence ID" value="QLY30628.1"/>
    <property type="molecule type" value="Genomic_DNA"/>
</dbReference>
<evidence type="ECO:0000256" key="1">
    <source>
        <dbReference type="SAM" id="MobiDB-lite"/>
    </source>
</evidence>
<keyword evidence="2" id="KW-1133">Transmembrane helix</keyword>
<feature type="region of interest" description="Disordered" evidence="1">
    <location>
        <begin position="97"/>
        <end position="116"/>
    </location>
</feature>
<reference evidence="3 4" key="1">
    <citation type="submission" date="2020-07" db="EMBL/GenBank/DDBJ databases">
        <authorList>
            <person name="Zhuang K."/>
            <person name="Ran Y."/>
        </authorList>
    </citation>
    <scope>NUCLEOTIDE SEQUENCE [LARGE SCALE GENOMIC DNA]</scope>
    <source>
        <strain evidence="3 4">WCH-YHL-001</strain>
    </source>
</reference>
<proteinExistence type="predicted"/>
<accession>A0A7D6Z9V7</accession>
<feature type="transmembrane region" description="Helical" evidence="2">
    <location>
        <begin position="20"/>
        <end position="39"/>
    </location>
</feature>
<keyword evidence="4" id="KW-1185">Reference proteome</keyword>
<dbReference type="KEGG" id="nhu:H0264_36910"/>
<organism evidence="3 4">
    <name type="scientific">Nocardia huaxiensis</name>
    <dbReference type="NCBI Taxonomy" id="2755382"/>
    <lineage>
        <taxon>Bacteria</taxon>
        <taxon>Bacillati</taxon>
        <taxon>Actinomycetota</taxon>
        <taxon>Actinomycetes</taxon>
        <taxon>Mycobacteriales</taxon>
        <taxon>Nocardiaceae</taxon>
        <taxon>Nocardia</taxon>
    </lineage>
</organism>
<keyword evidence="2" id="KW-0812">Transmembrane</keyword>
<gene>
    <name evidence="3" type="ORF">H0264_36910</name>
</gene>
<evidence type="ECO:0000313" key="3">
    <source>
        <dbReference type="EMBL" id="QLY30628.1"/>
    </source>
</evidence>
<feature type="region of interest" description="Disordered" evidence="1">
    <location>
        <begin position="39"/>
        <end position="79"/>
    </location>
</feature>
<dbReference type="AlphaFoldDB" id="A0A7D6Z9V7"/>
<evidence type="ECO:0000256" key="2">
    <source>
        <dbReference type="SAM" id="Phobius"/>
    </source>
</evidence>
<keyword evidence="2" id="KW-0472">Membrane</keyword>
<sequence>MLGTPDMSGPDGDLNPRSLAAVVAISGLMVLAIGAGMLLTGTGDHPSTIGSEPRTRTTHTATPSPPPGAGPVVTAPPAPARVPAAEIPVAPPVIPSVSAPTPVAPPEVNFDVPPVE</sequence>
<feature type="compositionally biased region" description="Pro residues" evidence="1">
    <location>
        <begin position="63"/>
        <end position="79"/>
    </location>
</feature>
<protein>
    <submittedName>
        <fullName evidence="3">Uncharacterized protein</fullName>
    </submittedName>
</protein>